<dbReference type="OrthoDB" id="9794626at2"/>
<evidence type="ECO:0000256" key="4">
    <source>
        <dbReference type="ARBA" id="ARBA00010561"/>
    </source>
</evidence>
<comment type="pathway">
    <text evidence="3 19">Cofactor biosynthesis; adenosylcobalamin biosynthesis; adenosylcobalamin from cob(II)yrinate a,c-diamide: step 7/7.</text>
</comment>
<comment type="catalytic activity">
    <reaction evidence="18 19">
        <text>alpha-ribazole 5'-phosphate + adenosylcob(III)inamide-GDP = adenosylcob(III)alamin 5'-phosphate + GMP + H(+)</text>
        <dbReference type="Rhea" id="RHEA:23560"/>
        <dbReference type="ChEBI" id="CHEBI:15378"/>
        <dbReference type="ChEBI" id="CHEBI:57918"/>
        <dbReference type="ChEBI" id="CHEBI:58115"/>
        <dbReference type="ChEBI" id="CHEBI:60487"/>
        <dbReference type="ChEBI" id="CHEBI:60493"/>
        <dbReference type="EC" id="2.7.8.26"/>
    </reaction>
</comment>
<feature type="transmembrane region" description="Helical" evidence="19">
    <location>
        <begin position="134"/>
        <end position="157"/>
    </location>
</feature>
<comment type="function">
    <text evidence="14 19">Joins adenosylcobinamide-GDP and alpha-ribazole to generate adenosylcobalamin (Ado-cobalamin). Also synthesizes adenosylcobalamin 5'-phosphate from adenosylcobinamide-GDP and alpha-ribazole 5'-phosphate.</text>
</comment>
<dbReference type="GO" id="GO:0051073">
    <property type="term" value="F:adenosylcobinamide-GDP ribazoletransferase activity"/>
    <property type="evidence" value="ECO:0007669"/>
    <property type="project" value="UniProtKB-UniRule"/>
</dbReference>
<accession>A0A4U1BGH3</accession>
<organism evidence="20 21">
    <name type="scientific">Ferrimonas sediminicola</name>
    <dbReference type="NCBI Taxonomy" id="2569538"/>
    <lineage>
        <taxon>Bacteria</taxon>
        <taxon>Pseudomonadati</taxon>
        <taxon>Pseudomonadota</taxon>
        <taxon>Gammaproteobacteria</taxon>
        <taxon>Alteromonadales</taxon>
        <taxon>Ferrimonadaceae</taxon>
        <taxon>Ferrimonas</taxon>
    </lineage>
</organism>
<evidence type="ECO:0000256" key="8">
    <source>
        <dbReference type="ARBA" id="ARBA00022573"/>
    </source>
</evidence>
<reference evidence="20 21" key="1">
    <citation type="submission" date="2019-04" db="EMBL/GenBank/DDBJ databases">
        <authorList>
            <person name="Hwang J.C."/>
        </authorList>
    </citation>
    <scope>NUCLEOTIDE SEQUENCE [LARGE SCALE GENOMIC DNA]</scope>
    <source>
        <strain evidence="20 21">IMCC35001</strain>
    </source>
</reference>
<comment type="cofactor">
    <cofactor evidence="1 19">
        <name>Mg(2+)</name>
        <dbReference type="ChEBI" id="CHEBI:18420"/>
    </cofactor>
</comment>
<evidence type="ECO:0000256" key="12">
    <source>
        <dbReference type="ARBA" id="ARBA00022989"/>
    </source>
</evidence>
<dbReference type="NCBIfam" id="TIGR00317">
    <property type="entry name" value="cobS"/>
    <property type="match status" value="1"/>
</dbReference>
<evidence type="ECO:0000256" key="6">
    <source>
        <dbReference type="ARBA" id="ARBA00015850"/>
    </source>
</evidence>
<evidence type="ECO:0000256" key="9">
    <source>
        <dbReference type="ARBA" id="ARBA00022679"/>
    </source>
</evidence>
<keyword evidence="9 19" id="KW-0808">Transferase</keyword>
<dbReference type="PANTHER" id="PTHR34148">
    <property type="entry name" value="ADENOSYLCOBINAMIDE-GDP RIBAZOLETRANSFERASE"/>
    <property type="match status" value="1"/>
</dbReference>
<protein>
    <recommendedName>
        <fullName evidence="6 19">Adenosylcobinamide-GDP ribazoletransferase</fullName>
        <ecNumber evidence="5 19">2.7.8.26</ecNumber>
    </recommendedName>
    <alternativeName>
        <fullName evidence="16 19">Cobalamin synthase</fullName>
    </alternativeName>
    <alternativeName>
        <fullName evidence="15 19">Cobalamin-5'-phosphate synthase</fullName>
    </alternativeName>
</protein>
<feature type="transmembrane region" description="Helical" evidence="19">
    <location>
        <begin position="198"/>
        <end position="217"/>
    </location>
</feature>
<evidence type="ECO:0000313" key="21">
    <source>
        <dbReference type="Proteomes" id="UP000305674"/>
    </source>
</evidence>
<dbReference type="Proteomes" id="UP000305674">
    <property type="component" value="Unassembled WGS sequence"/>
</dbReference>
<feature type="transmembrane region" description="Helical" evidence="19">
    <location>
        <begin position="35"/>
        <end position="55"/>
    </location>
</feature>
<dbReference type="EMBL" id="SWCI01000002">
    <property type="protein sequence ID" value="TKB50281.1"/>
    <property type="molecule type" value="Genomic_DNA"/>
</dbReference>
<gene>
    <name evidence="19 20" type="primary">cobS</name>
    <name evidence="20" type="ORF">FCL40_03715</name>
</gene>
<evidence type="ECO:0000256" key="14">
    <source>
        <dbReference type="ARBA" id="ARBA00025228"/>
    </source>
</evidence>
<evidence type="ECO:0000256" key="2">
    <source>
        <dbReference type="ARBA" id="ARBA00004651"/>
    </source>
</evidence>
<evidence type="ECO:0000256" key="15">
    <source>
        <dbReference type="ARBA" id="ARBA00032605"/>
    </source>
</evidence>
<feature type="transmembrane region" description="Helical" evidence="19">
    <location>
        <begin position="62"/>
        <end position="79"/>
    </location>
</feature>
<comment type="similarity">
    <text evidence="4 19">Belongs to the CobS family.</text>
</comment>
<dbReference type="HAMAP" id="MF_00719">
    <property type="entry name" value="CobS"/>
    <property type="match status" value="1"/>
</dbReference>
<evidence type="ECO:0000256" key="11">
    <source>
        <dbReference type="ARBA" id="ARBA00022842"/>
    </source>
</evidence>
<evidence type="ECO:0000313" key="20">
    <source>
        <dbReference type="EMBL" id="TKB50281.1"/>
    </source>
</evidence>
<dbReference type="Pfam" id="PF02654">
    <property type="entry name" value="CobS"/>
    <property type="match status" value="1"/>
</dbReference>
<comment type="catalytic activity">
    <reaction evidence="17 19">
        <text>alpha-ribazole + adenosylcob(III)inamide-GDP = adenosylcob(III)alamin + GMP + H(+)</text>
        <dbReference type="Rhea" id="RHEA:16049"/>
        <dbReference type="ChEBI" id="CHEBI:10329"/>
        <dbReference type="ChEBI" id="CHEBI:15378"/>
        <dbReference type="ChEBI" id="CHEBI:18408"/>
        <dbReference type="ChEBI" id="CHEBI:58115"/>
        <dbReference type="ChEBI" id="CHEBI:60487"/>
        <dbReference type="EC" id="2.7.8.26"/>
    </reaction>
</comment>
<keyword evidence="10 19" id="KW-0812">Transmembrane</keyword>
<keyword evidence="7 19" id="KW-1003">Cell membrane</keyword>
<keyword evidence="8 19" id="KW-0169">Cobalamin biosynthesis</keyword>
<evidence type="ECO:0000256" key="10">
    <source>
        <dbReference type="ARBA" id="ARBA00022692"/>
    </source>
</evidence>
<dbReference type="GO" id="GO:0008818">
    <property type="term" value="F:cobalamin 5'-phosphate synthase activity"/>
    <property type="evidence" value="ECO:0007669"/>
    <property type="project" value="UniProtKB-UniRule"/>
</dbReference>
<proteinExistence type="inferred from homology"/>
<dbReference type="UniPathway" id="UPA00148">
    <property type="reaction ID" value="UER00238"/>
</dbReference>
<evidence type="ECO:0000256" key="5">
    <source>
        <dbReference type="ARBA" id="ARBA00013200"/>
    </source>
</evidence>
<evidence type="ECO:0000256" key="3">
    <source>
        <dbReference type="ARBA" id="ARBA00004663"/>
    </source>
</evidence>
<comment type="caution">
    <text evidence="20">The sequence shown here is derived from an EMBL/GenBank/DDBJ whole genome shotgun (WGS) entry which is preliminary data.</text>
</comment>
<evidence type="ECO:0000256" key="16">
    <source>
        <dbReference type="ARBA" id="ARBA00032853"/>
    </source>
</evidence>
<evidence type="ECO:0000256" key="19">
    <source>
        <dbReference type="HAMAP-Rule" id="MF_00719"/>
    </source>
</evidence>
<dbReference type="GO" id="GO:0009236">
    <property type="term" value="P:cobalamin biosynthetic process"/>
    <property type="evidence" value="ECO:0007669"/>
    <property type="project" value="UniProtKB-UniRule"/>
</dbReference>
<keyword evidence="21" id="KW-1185">Reference proteome</keyword>
<dbReference type="InterPro" id="IPR003805">
    <property type="entry name" value="CobS"/>
</dbReference>
<keyword evidence="13 19" id="KW-0472">Membrane</keyword>
<keyword evidence="12 19" id="KW-1133">Transmembrane helix</keyword>
<dbReference type="RefSeq" id="WP_136851518.1">
    <property type="nucleotide sequence ID" value="NZ_SWCI01000002.1"/>
</dbReference>
<dbReference type="EC" id="2.7.8.26" evidence="5 19"/>
<evidence type="ECO:0000256" key="1">
    <source>
        <dbReference type="ARBA" id="ARBA00001946"/>
    </source>
</evidence>
<evidence type="ECO:0000256" key="13">
    <source>
        <dbReference type="ARBA" id="ARBA00023136"/>
    </source>
</evidence>
<comment type="subcellular location">
    <subcellularLocation>
        <location evidence="2 19">Cell membrane</location>
        <topology evidence="2 19">Multi-pass membrane protein</topology>
    </subcellularLocation>
</comment>
<dbReference type="GO" id="GO:0005886">
    <property type="term" value="C:plasma membrane"/>
    <property type="evidence" value="ECO:0007669"/>
    <property type="project" value="UniProtKB-SubCell"/>
</dbReference>
<evidence type="ECO:0000256" key="18">
    <source>
        <dbReference type="ARBA" id="ARBA00049504"/>
    </source>
</evidence>
<dbReference type="AlphaFoldDB" id="A0A4U1BGH3"/>
<sequence>MNPKLILTALGFLTRLRMPAWVPFDPDSVACAARWFALIGLLLGALAAGLLWLLAPGLGQPLAVVLVLILLLLLTGAFHEDGLADTFDGFWGGWERQRKLAIMKDSQIGTYGVLSLIGCLAIKAVALSQLHLGLAMVALLASHAGGRTVAGLVPVLLPYARSDEGSKTPQRQRSPGFGDQLALMACGAAPLLLLPQEAAAVVALVWAGAFGFMSWLMHRHIRGYTGDTLGATEQVTECLTLIALVAMMNQGWL</sequence>
<dbReference type="PANTHER" id="PTHR34148:SF1">
    <property type="entry name" value="ADENOSYLCOBINAMIDE-GDP RIBAZOLETRANSFERASE"/>
    <property type="match status" value="1"/>
</dbReference>
<evidence type="ECO:0000256" key="7">
    <source>
        <dbReference type="ARBA" id="ARBA00022475"/>
    </source>
</evidence>
<evidence type="ECO:0000256" key="17">
    <source>
        <dbReference type="ARBA" id="ARBA00048623"/>
    </source>
</evidence>
<name>A0A4U1BGH3_9GAMM</name>
<keyword evidence="11 19" id="KW-0460">Magnesium</keyword>
<feature type="transmembrane region" description="Helical" evidence="19">
    <location>
        <begin position="108"/>
        <end position="127"/>
    </location>
</feature>